<proteinExistence type="predicted"/>
<sequence length="62" mass="6991">MQMNRLMLSAFNPHIPQEQWGSMSEVTNIHNRTSLDLECTANTRGLTKCLSKLSGHILANIH</sequence>
<evidence type="ECO:0000313" key="1">
    <source>
        <dbReference type="EMBL" id="SOQ49396.1"/>
    </source>
</evidence>
<protein>
    <submittedName>
        <fullName evidence="1">SFRICE_030223</fullName>
    </submittedName>
</protein>
<dbReference type="AlphaFoldDB" id="A0A2H1W8X2"/>
<reference evidence="1" key="1">
    <citation type="submission" date="2016-07" db="EMBL/GenBank/DDBJ databases">
        <authorList>
            <person name="Bretaudeau A."/>
        </authorList>
    </citation>
    <scope>NUCLEOTIDE SEQUENCE</scope>
    <source>
        <strain evidence="1">Rice</strain>
        <tissue evidence="1">Whole body</tissue>
    </source>
</reference>
<organism evidence="1">
    <name type="scientific">Spodoptera frugiperda</name>
    <name type="common">Fall armyworm</name>
    <dbReference type="NCBI Taxonomy" id="7108"/>
    <lineage>
        <taxon>Eukaryota</taxon>
        <taxon>Metazoa</taxon>
        <taxon>Ecdysozoa</taxon>
        <taxon>Arthropoda</taxon>
        <taxon>Hexapoda</taxon>
        <taxon>Insecta</taxon>
        <taxon>Pterygota</taxon>
        <taxon>Neoptera</taxon>
        <taxon>Endopterygota</taxon>
        <taxon>Lepidoptera</taxon>
        <taxon>Glossata</taxon>
        <taxon>Ditrysia</taxon>
        <taxon>Noctuoidea</taxon>
        <taxon>Noctuidae</taxon>
        <taxon>Amphipyrinae</taxon>
        <taxon>Spodoptera</taxon>
    </lineage>
</organism>
<gene>
    <name evidence="1" type="ORF">SFRICE_030223</name>
</gene>
<name>A0A2H1W8X2_SPOFR</name>
<accession>A0A2H1W8X2</accession>
<dbReference type="EMBL" id="ODYU01007024">
    <property type="protein sequence ID" value="SOQ49396.1"/>
    <property type="molecule type" value="Genomic_DNA"/>
</dbReference>